<gene>
    <name evidence="1" type="ORF">GJV85_13375</name>
</gene>
<dbReference type="EMBL" id="CP046073">
    <property type="protein sequence ID" value="QSZ43161.1"/>
    <property type="molecule type" value="Genomic_DNA"/>
</dbReference>
<name>A0A975GDX0_9BACT</name>
<evidence type="ECO:0000313" key="1">
    <source>
        <dbReference type="EMBL" id="QSZ43161.1"/>
    </source>
</evidence>
<dbReference type="RefSeq" id="WP_207563258.1">
    <property type="nucleotide sequence ID" value="NZ_CP046073.1"/>
</dbReference>
<keyword evidence="1" id="KW-0614">Plasmid</keyword>
<evidence type="ECO:0000313" key="2">
    <source>
        <dbReference type="Proteomes" id="UP000671852"/>
    </source>
</evidence>
<accession>A0A975GDX0</accession>
<dbReference type="AlphaFoldDB" id="A0A975GDX0"/>
<proteinExistence type="predicted"/>
<reference evidence="1" key="1">
    <citation type="submission" date="2019-11" db="EMBL/GenBank/DDBJ databases">
        <authorList>
            <person name="Kojima H."/>
        </authorList>
    </citation>
    <scope>NUCLEOTIDE SEQUENCE</scope>
    <source>
        <strain evidence="1">H1576</strain>
        <plasmid evidence="1">pSULFM1</plasmid>
    </source>
</reference>
<organism evidence="1 2">
    <name type="scientific">Sulfurimonas aquatica</name>
    <dbReference type="NCBI Taxonomy" id="2672570"/>
    <lineage>
        <taxon>Bacteria</taxon>
        <taxon>Pseudomonadati</taxon>
        <taxon>Campylobacterota</taxon>
        <taxon>Epsilonproteobacteria</taxon>
        <taxon>Campylobacterales</taxon>
        <taxon>Sulfurimonadaceae</taxon>
        <taxon>Sulfurimonas</taxon>
    </lineage>
</organism>
<protein>
    <submittedName>
        <fullName evidence="1">Uncharacterized protein</fullName>
    </submittedName>
</protein>
<sequence>MQIDDFEDPYNTPLYQAKLVEQDKEIYLKEILPKSDELIEAQIQVEISLTTCGVELIYNSKVLKFRDEEDRICFQRSINAFFISQGFKLENIFYPILIYKCATTKNRKNLFVHSDNRCLNEDEIKEWRSNFLKIYRVFFSYVSSKEG</sequence>
<geneLocation type="plasmid" evidence="1 2">
    <name>pSULFM1</name>
</geneLocation>
<dbReference type="KEGG" id="saqt:GJV85_13375"/>
<reference evidence="1" key="2">
    <citation type="submission" date="2021-04" db="EMBL/GenBank/DDBJ databases">
        <title>Isolation and characterization of a novel species of the genus Sulfurimonas.</title>
        <authorList>
            <person name="Fukui M."/>
        </authorList>
    </citation>
    <scope>NUCLEOTIDE SEQUENCE</scope>
    <source>
        <strain evidence="1">H1576</strain>
        <plasmid evidence="1">pSULFM1</plasmid>
    </source>
</reference>
<keyword evidence="2" id="KW-1185">Reference proteome</keyword>
<dbReference type="Proteomes" id="UP000671852">
    <property type="component" value="Plasmid pSULFM1"/>
</dbReference>